<keyword evidence="3" id="KW-1185">Reference proteome</keyword>
<dbReference type="AlphaFoldDB" id="A0A150FWY0"/>
<evidence type="ECO:0000313" key="2">
    <source>
        <dbReference type="EMBL" id="KXZ42087.1"/>
    </source>
</evidence>
<comment type="caution">
    <text evidence="2">The sequence shown here is derived from an EMBL/GenBank/DDBJ whole genome shotgun (WGS) entry which is preliminary data.</text>
</comment>
<accession>A0A150FWY0</accession>
<sequence length="222" mass="23784">MYVIDVVLPAVLQLLNEAGLDAEQPHLLSDYHYHCTDAASPGICPQAPSAADPRCLPCPGPGPEGGGRPPCPCRLPPGCTQEDRWATGNCSFKGRVLPYDQPLADGPRRKGYGFTDLTAARSGLNVGRYFGTFSEFNDVRTPAQLLGCRTQAAKDDLVTFRAQVSVHVRTAPVLEQPNGSILHDFLPPYLGTRTLSDPRVGTPAQHPTPAAPQGMAISFNQP</sequence>
<name>A0A150FWY0_GONPE</name>
<gene>
    <name evidence="2" type="ORF">GPECTOR_208g399</name>
</gene>
<feature type="compositionally biased region" description="Low complexity" evidence="1">
    <location>
        <begin position="202"/>
        <end position="213"/>
    </location>
</feature>
<evidence type="ECO:0000256" key="1">
    <source>
        <dbReference type="SAM" id="MobiDB-lite"/>
    </source>
</evidence>
<feature type="region of interest" description="Disordered" evidence="1">
    <location>
        <begin position="193"/>
        <end position="222"/>
    </location>
</feature>
<reference evidence="3" key="1">
    <citation type="journal article" date="2016" name="Nat. Commun.">
        <title>The Gonium pectorale genome demonstrates co-option of cell cycle regulation during the evolution of multicellularity.</title>
        <authorList>
            <person name="Hanschen E.R."/>
            <person name="Marriage T.N."/>
            <person name="Ferris P.J."/>
            <person name="Hamaji T."/>
            <person name="Toyoda A."/>
            <person name="Fujiyama A."/>
            <person name="Neme R."/>
            <person name="Noguchi H."/>
            <person name="Minakuchi Y."/>
            <person name="Suzuki M."/>
            <person name="Kawai-Toyooka H."/>
            <person name="Smith D.R."/>
            <person name="Sparks H."/>
            <person name="Anderson J."/>
            <person name="Bakaric R."/>
            <person name="Luria V."/>
            <person name="Karger A."/>
            <person name="Kirschner M.W."/>
            <person name="Durand P.M."/>
            <person name="Michod R.E."/>
            <person name="Nozaki H."/>
            <person name="Olson B.J."/>
        </authorList>
    </citation>
    <scope>NUCLEOTIDE SEQUENCE [LARGE SCALE GENOMIC DNA]</scope>
    <source>
        <strain evidence="3">NIES-2863</strain>
    </source>
</reference>
<organism evidence="2 3">
    <name type="scientific">Gonium pectorale</name>
    <name type="common">Green alga</name>
    <dbReference type="NCBI Taxonomy" id="33097"/>
    <lineage>
        <taxon>Eukaryota</taxon>
        <taxon>Viridiplantae</taxon>
        <taxon>Chlorophyta</taxon>
        <taxon>core chlorophytes</taxon>
        <taxon>Chlorophyceae</taxon>
        <taxon>CS clade</taxon>
        <taxon>Chlamydomonadales</taxon>
        <taxon>Volvocaceae</taxon>
        <taxon>Gonium</taxon>
    </lineage>
</organism>
<evidence type="ECO:0000313" key="3">
    <source>
        <dbReference type="Proteomes" id="UP000075714"/>
    </source>
</evidence>
<proteinExistence type="predicted"/>
<protein>
    <submittedName>
        <fullName evidence="2">Uncharacterized protein</fullName>
    </submittedName>
</protein>
<dbReference type="EMBL" id="LSYV01000207">
    <property type="protein sequence ID" value="KXZ42087.1"/>
    <property type="molecule type" value="Genomic_DNA"/>
</dbReference>
<dbReference type="OrthoDB" id="421979at2759"/>
<dbReference type="Proteomes" id="UP000075714">
    <property type="component" value="Unassembled WGS sequence"/>
</dbReference>